<evidence type="ECO:0008006" key="3">
    <source>
        <dbReference type="Google" id="ProtNLM"/>
    </source>
</evidence>
<evidence type="ECO:0000313" key="2">
    <source>
        <dbReference type="EMBL" id="SBS79279.1"/>
    </source>
</evidence>
<gene>
    <name evidence="2" type="ORF">MHPYR_710006</name>
</gene>
<reference evidence="2" key="1">
    <citation type="submission" date="2016-03" db="EMBL/GenBank/DDBJ databases">
        <authorList>
            <person name="Ploux O."/>
        </authorList>
    </citation>
    <scope>NUCLEOTIDE SEQUENCE</scope>
    <source>
        <strain evidence="2">UC10</strain>
    </source>
</reference>
<sequence length="108" mass="10561">MRRRLRYVFPIVIAGGAAAAAFAPAASADTTLIAPTVPSCVDTGGSSVLGGQTTQCATPGNVQLNATPEVPEDFAYPWGDEFYGPALIFGGPGPAAGGGGGAHGGGGR</sequence>
<proteinExistence type="predicted"/>
<dbReference type="AlphaFoldDB" id="A0A1Y5PPM7"/>
<name>A0A1Y5PPM7_9MYCO</name>
<feature type="chain" id="PRO_5012418621" description="Keratin associated protein" evidence="1">
    <location>
        <begin position="29"/>
        <end position="108"/>
    </location>
</feature>
<organism evidence="2">
    <name type="scientific">uncultured Mycobacterium sp</name>
    <dbReference type="NCBI Taxonomy" id="171292"/>
    <lineage>
        <taxon>Bacteria</taxon>
        <taxon>Bacillati</taxon>
        <taxon>Actinomycetota</taxon>
        <taxon>Actinomycetes</taxon>
        <taxon>Mycobacteriales</taxon>
        <taxon>Mycobacteriaceae</taxon>
        <taxon>Mycobacterium</taxon>
        <taxon>environmental samples</taxon>
    </lineage>
</organism>
<feature type="signal peptide" evidence="1">
    <location>
        <begin position="1"/>
        <end position="28"/>
    </location>
</feature>
<evidence type="ECO:0000256" key="1">
    <source>
        <dbReference type="SAM" id="SignalP"/>
    </source>
</evidence>
<keyword evidence="1" id="KW-0732">Signal</keyword>
<accession>A0A1Y5PPM7</accession>
<protein>
    <recommendedName>
        <fullName evidence="3">Keratin associated protein</fullName>
    </recommendedName>
</protein>
<dbReference type="EMBL" id="FLQS01000069">
    <property type="protein sequence ID" value="SBS79279.1"/>
    <property type="molecule type" value="Genomic_DNA"/>
</dbReference>